<evidence type="ECO:0000313" key="8">
    <source>
        <dbReference type="EMBL" id="SPT53979.1"/>
    </source>
</evidence>
<dbReference type="GO" id="GO:0016787">
    <property type="term" value="F:hydrolase activity"/>
    <property type="evidence" value="ECO:0007669"/>
    <property type="project" value="UniProtKB-KW"/>
</dbReference>
<comment type="function">
    <text evidence="6">Toxic component of a toxin-antitoxin (TA) system. An RNase.</text>
</comment>
<evidence type="ECO:0000256" key="6">
    <source>
        <dbReference type="HAMAP-Rule" id="MF_00265"/>
    </source>
</evidence>
<dbReference type="HAMAP" id="MF_00265">
    <property type="entry name" value="VapC_Nob1"/>
    <property type="match status" value="1"/>
</dbReference>
<evidence type="ECO:0000259" key="7">
    <source>
        <dbReference type="Pfam" id="PF01850"/>
    </source>
</evidence>
<dbReference type="EMBL" id="UAPQ01000008">
    <property type="protein sequence ID" value="SPT53979.1"/>
    <property type="molecule type" value="Genomic_DNA"/>
</dbReference>
<dbReference type="InterPro" id="IPR022907">
    <property type="entry name" value="VapC_family"/>
</dbReference>
<dbReference type="EC" id="3.1.-.-" evidence="6"/>
<evidence type="ECO:0000256" key="3">
    <source>
        <dbReference type="ARBA" id="ARBA00022723"/>
    </source>
</evidence>
<comment type="cofactor">
    <cofactor evidence="6">
        <name>Mg(2+)</name>
        <dbReference type="ChEBI" id="CHEBI:18420"/>
    </cofactor>
</comment>
<dbReference type="CDD" id="cd09874">
    <property type="entry name" value="PIN_MT3492-like"/>
    <property type="match status" value="1"/>
</dbReference>
<dbReference type="Pfam" id="PF01850">
    <property type="entry name" value="PIN"/>
    <property type="match status" value="1"/>
</dbReference>
<accession>A0ABY1VPX6</accession>
<gene>
    <name evidence="6" type="primary">vapC</name>
    <name evidence="8" type="ORF">NCTC11535_01671</name>
</gene>
<dbReference type="InterPro" id="IPR002716">
    <property type="entry name" value="PIN_dom"/>
</dbReference>
<dbReference type="Proteomes" id="UP000250006">
    <property type="component" value="Unassembled WGS sequence"/>
</dbReference>
<name>A0ABY1VPX6_9ACTO</name>
<comment type="caution">
    <text evidence="8">The sequence shown here is derived from an EMBL/GenBank/DDBJ whole genome shotgun (WGS) entry which is preliminary data.</text>
</comment>
<evidence type="ECO:0000313" key="9">
    <source>
        <dbReference type="Proteomes" id="UP000250006"/>
    </source>
</evidence>
<keyword evidence="4 6" id="KW-0378">Hydrolase</keyword>
<evidence type="ECO:0000256" key="5">
    <source>
        <dbReference type="ARBA" id="ARBA00022842"/>
    </source>
</evidence>
<sequence length="131" mass="14108">MRWYLDTSAALKLLLDEAESTALVELVAQQAPELVSSVLLETELRLAARRSGVLRQAAVTSFLEGLPLYELPRSLFVEAGVLCAEELRLVDAMHVVAALRCGAACLVTYDQRLATAARSLGLSVLTPVARA</sequence>
<feature type="domain" description="PIN" evidence="7">
    <location>
        <begin position="4"/>
        <end position="117"/>
    </location>
</feature>
<keyword evidence="3 6" id="KW-0479">Metal-binding</keyword>
<feature type="binding site" evidence="6">
    <location>
        <position position="6"/>
    </location>
    <ligand>
        <name>Mg(2+)</name>
        <dbReference type="ChEBI" id="CHEBI:18420"/>
    </ligand>
</feature>
<evidence type="ECO:0000256" key="2">
    <source>
        <dbReference type="ARBA" id="ARBA00022722"/>
    </source>
</evidence>
<keyword evidence="1 6" id="KW-1277">Toxin-antitoxin system</keyword>
<comment type="similarity">
    <text evidence="6">Belongs to the PINc/VapC protein family.</text>
</comment>
<dbReference type="Gene3D" id="3.40.50.1010">
    <property type="entry name" value="5'-nuclease"/>
    <property type="match status" value="1"/>
</dbReference>
<dbReference type="SUPFAM" id="SSF88723">
    <property type="entry name" value="PIN domain-like"/>
    <property type="match status" value="1"/>
</dbReference>
<feature type="binding site" evidence="6">
    <location>
        <position position="91"/>
    </location>
    <ligand>
        <name>Mg(2+)</name>
        <dbReference type="ChEBI" id="CHEBI:18420"/>
    </ligand>
</feature>
<dbReference type="RefSeq" id="WP_111836889.1">
    <property type="nucleotide sequence ID" value="NZ_UAPQ01000008.1"/>
</dbReference>
<keyword evidence="5 6" id="KW-0460">Magnesium</keyword>
<evidence type="ECO:0000256" key="4">
    <source>
        <dbReference type="ARBA" id="ARBA00022801"/>
    </source>
</evidence>
<keyword evidence="9" id="KW-1185">Reference proteome</keyword>
<reference evidence="8 9" key="1">
    <citation type="submission" date="2018-06" db="EMBL/GenBank/DDBJ databases">
        <authorList>
            <consortium name="Pathogen Informatics"/>
            <person name="Doyle S."/>
        </authorList>
    </citation>
    <scope>NUCLEOTIDE SEQUENCE [LARGE SCALE GENOMIC DNA]</scope>
    <source>
        <strain evidence="8 9">NCTC11535</strain>
    </source>
</reference>
<keyword evidence="6" id="KW-0800">Toxin</keyword>
<evidence type="ECO:0000256" key="1">
    <source>
        <dbReference type="ARBA" id="ARBA00022649"/>
    </source>
</evidence>
<organism evidence="8 9">
    <name type="scientific">Actinomyces bovis</name>
    <dbReference type="NCBI Taxonomy" id="1658"/>
    <lineage>
        <taxon>Bacteria</taxon>
        <taxon>Bacillati</taxon>
        <taxon>Actinomycetota</taxon>
        <taxon>Actinomycetes</taxon>
        <taxon>Actinomycetales</taxon>
        <taxon>Actinomycetaceae</taxon>
        <taxon>Actinomyces</taxon>
    </lineage>
</organism>
<proteinExistence type="inferred from homology"/>
<dbReference type="InterPro" id="IPR029060">
    <property type="entry name" value="PIN-like_dom_sf"/>
</dbReference>
<keyword evidence="2 6" id="KW-0540">Nuclease</keyword>
<protein>
    <recommendedName>
        <fullName evidence="6">Ribonuclease VapC</fullName>
        <shortName evidence="6">RNase VapC</shortName>
        <ecNumber evidence="6">3.1.-.-</ecNumber>
    </recommendedName>
    <alternativeName>
        <fullName evidence="6">Toxin VapC</fullName>
    </alternativeName>
</protein>